<dbReference type="InterPro" id="IPR052231">
    <property type="entry name" value="Rho_GEF_signaling-related"/>
</dbReference>
<feature type="compositionally biased region" description="Basic and acidic residues" evidence="1">
    <location>
        <begin position="462"/>
        <end position="495"/>
    </location>
</feature>
<dbReference type="Ensembl" id="ENSMMOT00000002697.1">
    <property type="protein sequence ID" value="ENSMMOP00000002655.1"/>
    <property type="gene ID" value="ENSMMOG00000002156.1"/>
</dbReference>
<evidence type="ECO:0000313" key="2">
    <source>
        <dbReference type="Ensembl" id="ENSMMOP00000002655.1"/>
    </source>
</evidence>
<protein>
    <submittedName>
        <fullName evidence="2">Uncharacterized protein</fullName>
    </submittedName>
</protein>
<dbReference type="AlphaFoldDB" id="A0A3Q4AF50"/>
<dbReference type="PANTHER" id="PTHR45845:SF2">
    <property type="entry name" value="RIKEN CDNA D630003M21 GENE"/>
    <property type="match status" value="1"/>
</dbReference>
<feature type="region of interest" description="Disordered" evidence="1">
    <location>
        <begin position="455"/>
        <end position="495"/>
    </location>
</feature>
<keyword evidence="3" id="KW-1185">Reference proteome</keyword>
<feature type="compositionally biased region" description="Acidic residues" evidence="1">
    <location>
        <begin position="549"/>
        <end position="568"/>
    </location>
</feature>
<dbReference type="Proteomes" id="UP000261620">
    <property type="component" value="Unplaced"/>
</dbReference>
<dbReference type="STRING" id="94237.ENSMMOP00000002655"/>
<feature type="compositionally biased region" description="Polar residues" evidence="1">
    <location>
        <begin position="384"/>
        <end position="395"/>
    </location>
</feature>
<dbReference type="PANTHER" id="PTHR45845">
    <property type="entry name" value="RHO GUANINE NUCLEOTIDE EXCHANGE FACTOR-RELATED"/>
    <property type="match status" value="1"/>
</dbReference>
<feature type="region of interest" description="Disordered" evidence="1">
    <location>
        <begin position="204"/>
        <end position="230"/>
    </location>
</feature>
<organism evidence="2 3">
    <name type="scientific">Mola mola</name>
    <name type="common">Ocean sunfish</name>
    <name type="synonym">Tetraodon mola</name>
    <dbReference type="NCBI Taxonomy" id="94237"/>
    <lineage>
        <taxon>Eukaryota</taxon>
        <taxon>Metazoa</taxon>
        <taxon>Chordata</taxon>
        <taxon>Craniata</taxon>
        <taxon>Vertebrata</taxon>
        <taxon>Euteleostomi</taxon>
        <taxon>Actinopterygii</taxon>
        <taxon>Neopterygii</taxon>
        <taxon>Teleostei</taxon>
        <taxon>Neoteleostei</taxon>
        <taxon>Acanthomorphata</taxon>
        <taxon>Eupercaria</taxon>
        <taxon>Tetraodontiformes</taxon>
        <taxon>Molidae</taxon>
        <taxon>Mola</taxon>
    </lineage>
</organism>
<feature type="region of interest" description="Disordered" evidence="1">
    <location>
        <begin position="582"/>
        <end position="609"/>
    </location>
</feature>
<feature type="region of interest" description="Disordered" evidence="1">
    <location>
        <begin position="533"/>
        <end position="568"/>
    </location>
</feature>
<feature type="region of interest" description="Disordered" evidence="1">
    <location>
        <begin position="285"/>
        <end position="395"/>
    </location>
</feature>
<feature type="compositionally biased region" description="Polar residues" evidence="1">
    <location>
        <begin position="285"/>
        <end position="377"/>
    </location>
</feature>
<reference evidence="2" key="1">
    <citation type="submission" date="2025-08" db="UniProtKB">
        <authorList>
            <consortium name="Ensembl"/>
        </authorList>
    </citation>
    <scope>IDENTIFICATION</scope>
</reference>
<reference evidence="2" key="2">
    <citation type="submission" date="2025-09" db="UniProtKB">
        <authorList>
            <consortium name="Ensembl"/>
        </authorList>
    </citation>
    <scope>IDENTIFICATION</scope>
</reference>
<feature type="region of interest" description="Disordered" evidence="1">
    <location>
        <begin position="671"/>
        <end position="707"/>
    </location>
</feature>
<accession>A0A3Q4AF50</accession>
<evidence type="ECO:0000256" key="1">
    <source>
        <dbReference type="SAM" id="MobiDB-lite"/>
    </source>
</evidence>
<evidence type="ECO:0000313" key="3">
    <source>
        <dbReference type="Proteomes" id="UP000261620"/>
    </source>
</evidence>
<name>A0A3Q4AF50_MOLML</name>
<feature type="compositionally biased region" description="Basic and acidic residues" evidence="1">
    <location>
        <begin position="208"/>
        <end position="221"/>
    </location>
</feature>
<proteinExistence type="predicted"/>
<sequence length="725" mass="80688">IIAEAVTPRLSLSFSSQDSESLDRCIQTALSTLYPPFQATSSTVLYQVLNVVESCYRGDSLRYLIQFLLPAKQFLVNLQQNACVQYCGLLFPHEGWPLCIHEKVVVQLCPLDHRLLRPGDFYLLVSPPAAVAVPSRAHRASCRSVQEVLEIALRSLFSMAWLDSVNRERQQRGASRLERCLLYAQGDVFRVPWEDLVYPQFISRPRTSPKEDKNSPVKDGDVAFSLSEGDGSEEEYVELTDIPLPRFSPQKGSLTQFISLQLHTRTSTHTPQNAPTASNTLQKALTASHTPQNAPQNAPTTSHTPQNAPAVTDALQNAPTASHTPQNAPTTSHAPQNAPAVTNALQNAPTASQTPRCAPTATHTPQSAPAVSHTPQNALAAKHTPTNTSGTTYFSCPEVSSHTRLSQEPSAPFLTPISPTSSSSFSYFSAPSEVVGSCNCQEECWTQEEQIEGIDSGSSVKRNTEYREKGEEDMELKEQRQVEKEEEREAGEWVEGQKRKHEMFVSDSEGEEREEQLECQRGDDLLLYTDTAEEEDEDTTEETATGNGEEVDAELEEDGAKEEVEVEEEVQVRILHQIQERRQEEQVMKEHEREGGQEREGEERGGEQTHIEENIHSCMNKHCEGPYSGKNTPKTCTEHSYIEKNKEQTHFEEYYCENRAPHTYCEGSGPAVMDPGSVWNEPAESGSEQEEDKKKEEEIGGGGAAEFQTEGTEARFLLCLSCFSF</sequence>